<feature type="domain" description="THIF-type NAD/FAD binding fold" evidence="1">
    <location>
        <begin position="14"/>
        <end position="148"/>
    </location>
</feature>
<dbReference type="Pfam" id="PF00899">
    <property type="entry name" value="ThiF"/>
    <property type="match status" value="1"/>
</dbReference>
<dbReference type="HOGENOM" id="CLU_1302694_0_0_3"/>
<dbReference type="Proteomes" id="UP000010478">
    <property type="component" value="Chromosome"/>
</dbReference>
<dbReference type="Gene3D" id="3.40.50.720">
    <property type="entry name" value="NAD(P)-binding Rossmann-like Domain"/>
    <property type="match status" value="1"/>
</dbReference>
<dbReference type="CDD" id="cd01483">
    <property type="entry name" value="E1_enzyme_family"/>
    <property type="match status" value="1"/>
</dbReference>
<dbReference type="eggNOG" id="COG0476">
    <property type="taxonomic scope" value="Bacteria"/>
</dbReference>
<name>K9VC34_9CYAN</name>
<evidence type="ECO:0000313" key="3">
    <source>
        <dbReference type="Proteomes" id="UP000010478"/>
    </source>
</evidence>
<evidence type="ECO:0000313" key="2">
    <source>
        <dbReference type="EMBL" id="AFZ05022.1"/>
    </source>
</evidence>
<dbReference type="SUPFAM" id="SSF69572">
    <property type="entry name" value="Activating enzymes of the ubiquitin-like proteins"/>
    <property type="match status" value="1"/>
</dbReference>
<evidence type="ECO:0000259" key="1">
    <source>
        <dbReference type="Pfam" id="PF00899"/>
    </source>
</evidence>
<dbReference type="InterPro" id="IPR000594">
    <property type="entry name" value="ThiF_NAD_FAD-bd"/>
</dbReference>
<dbReference type="RefSeq" id="WP_015174357.1">
    <property type="nucleotide sequence ID" value="NC_019729.1"/>
</dbReference>
<protein>
    <submittedName>
        <fullName evidence="2">UBA/THIF-type NAD/FAD binding protein</fullName>
    </submittedName>
</protein>
<proteinExistence type="predicted"/>
<dbReference type="InterPro" id="IPR035985">
    <property type="entry name" value="Ubiquitin-activating_enz"/>
</dbReference>
<dbReference type="PATRIC" id="fig|179408.3.peg.509"/>
<gene>
    <name evidence="2" type="ORF">Osc7112_0410</name>
</gene>
<dbReference type="GO" id="GO:0061504">
    <property type="term" value="P:cyclic threonylcarbamoyladenosine biosynthetic process"/>
    <property type="evidence" value="ECO:0007669"/>
    <property type="project" value="TreeGrafter"/>
</dbReference>
<dbReference type="KEGG" id="oni:Osc7112_0410"/>
<keyword evidence="3" id="KW-1185">Reference proteome</keyword>
<reference evidence="2 3" key="1">
    <citation type="submission" date="2012-05" db="EMBL/GenBank/DDBJ databases">
        <title>Finished chromosome of genome of Oscillatoria sp. PCC 7112.</title>
        <authorList>
            <consortium name="US DOE Joint Genome Institute"/>
            <person name="Gugger M."/>
            <person name="Coursin T."/>
            <person name="Rippka R."/>
            <person name="Tandeau De Marsac N."/>
            <person name="Huntemann M."/>
            <person name="Wei C.-L."/>
            <person name="Han J."/>
            <person name="Detter J.C."/>
            <person name="Han C."/>
            <person name="Tapia R."/>
            <person name="Davenport K."/>
            <person name="Daligault H."/>
            <person name="Erkkila T."/>
            <person name="Gu W."/>
            <person name="Munk A.C.C."/>
            <person name="Teshima H."/>
            <person name="Xu Y."/>
            <person name="Chain P."/>
            <person name="Chen A."/>
            <person name="Krypides N."/>
            <person name="Mavromatis K."/>
            <person name="Markowitz V."/>
            <person name="Szeto E."/>
            <person name="Ivanova N."/>
            <person name="Mikhailova N."/>
            <person name="Ovchinnikova G."/>
            <person name="Pagani I."/>
            <person name="Pati A."/>
            <person name="Goodwin L."/>
            <person name="Peters L."/>
            <person name="Pitluck S."/>
            <person name="Woyke T."/>
            <person name="Kerfeld C."/>
        </authorList>
    </citation>
    <scope>NUCLEOTIDE SEQUENCE [LARGE SCALE GENOMIC DNA]</scope>
    <source>
        <strain evidence="2 3">PCC 7112</strain>
    </source>
</reference>
<dbReference type="OrthoDB" id="9804286at2"/>
<sequence>MSIFFHEQLYRSAAVMSQIENFPVTVCGAGALGANITESLARSGFCQLKVIDRDRIEERNLSTQPYYRSDIGAFKAKILANNLYRALGVSIEAHSKELTPANADRLLANSATVIDTFDNSVGRQAVKDYCASVSLPCVHVGLAADYSEIIWNQHYRVPSAANDDVCDYPLARNLVMLTVAVACEVIVTFAATKEQQNLTCTIGDFAVKPLIL</sequence>
<dbReference type="EMBL" id="CP003614">
    <property type="protein sequence ID" value="AFZ05022.1"/>
    <property type="molecule type" value="Genomic_DNA"/>
</dbReference>
<accession>K9VC34</accession>
<dbReference type="PANTHER" id="PTHR43267:SF3">
    <property type="entry name" value="THIF PROTEIN"/>
    <property type="match status" value="1"/>
</dbReference>
<dbReference type="GO" id="GO:0008641">
    <property type="term" value="F:ubiquitin-like modifier activating enzyme activity"/>
    <property type="evidence" value="ECO:0007669"/>
    <property type="project" value="InterPro"/>
</dbReference>
<dbReference type="STRING" id="179408.Osc7112_0410"/>
<dbReference type="PANTHER" id="PTHR43267">
    <property type="entry name" value="TRNA THREONYLCARBAMOYLADENOSINE DEHYDRATASE"/>
    <property type="match status" value="1"/>
</dbReference>
<dbReference type="InterPro" id="IPR045886">
    <property type="entry name" value="ThiF/MoeB/HesA"/>
</dbReference>
<organism evidence="2 3">
    <name type="scientific">Phormidium nigroviride PCC 7112</name>
    <dbReference type="NCBI Taxonomy" id="179408"/>
    <lineage>
        <taxon>Bacteria</taxon>
        <taxon>Bacillati</taxon>
        <taxon>Cyanobacteriota</taxon>
        <taxon>Cyanophyceae</taxon>
        <taxon>Oscillatoriophycideae</taxon>
        <taxon>Oscillatoriales</taxon>
        <taxon>Oscillatoriaceae</taxon>
        <taxon>Phormidium</taxon>
    </lineage>
</organism>
<dbReference type="AlphaFoldDB" id="K9VC34"/>
<dbReference type="GO" id="GO:0061503">
    <property type="term" value="F:tRNA threonylcarbamoyladenosine dehydratase"/>
    <property type="evidence" value="ECO:0007669"/>
    <property type="project" value="TreeGrafter"/>
</dbReference>